<proteinExistence type="predicted"/>
<reference evidence="3 4" key="1">
    <citation type="submission" date="2022-01" db="EMBL/GenBank/DDBJ databases">
        <title>A high-quality chromosome-level genome assembly of rohu carp, Labeo rohita.</title>
        <authorList>
            <person name="Arick M.A. II"/>
            <person name="Hsu C.-Y."/>
            <person name="Magbanua Z."/>
            <person name="Pechanova O."/>
            <person name="Grover C."/>
            <person name="Miller E."/>
            <person name="Thrash A."/>
            <person name="Ezzel L."/>
            <person name="Alam S."/>
            <person name="Benzie J."/>
            <person name="Hamilton M."/>
            <person name="Karsi A."/>
            <person name="Lawrence M.L."/>
            <person name="Peterson D.G."/>
        </authorList>
    </citation>
    <scope>NUCLEOTIDE SEQUENCE [LARGE SCALE GENOMIC DNA]</scope>
    <source>
        <strain evidence="4">BAU-BD-2019</strain>
        <tissue evidence="3">Blood</tissue>
    </source>
</reference>
<dbReference type="SMART" id="SM00368">
    <property type="entry name" value="LRR_RI"/>
    <property type="match status" value="6"/>
</dbReference>
<sequence length="263" mass="29059">MPHSPIYSRMSRMRPLVTARGGADLSSALKSNPSHLRELDLSDNYIKESGIQQLSAVIADSQCKLEKLWLRSCHINEEDCIVLSSALRSNPSHLRELDLSDNYIRKSGVKQLSDLLEHPECKLEKLGLRSCCISESGCADLSSALSLNPYYLRELDLSKNVLLDSGVKPLSDLLKHPHCKLEKLGKLTCASSHKHSLGSCCISNSGCADLSSALILNPSHLRELDLNRNNIEDSGILQLSALLANHQFKLKKLRYVSNYVIAG</sequence>
<dbReference type="Proteomes" id="UP000830375">
    <property type="component" value="Unassembled WGS sequence"/>
</dbReference>
<dbReference type="InterPro" id="IPR032675">
    <property type="entry name" value="LRR_dom_sf"/>
</dbReference>
<dbReference type="InterPro" id="IPR051261">
    <property type="entry name" value="NLR"/>
</dbReference>
<dbReference type="PROSITE" id="PS51450">
    <property type="entry name" value="LRR"/>
    <property type="match status" value="1"/>
</dbReference>
<dbReference type="InterPro" id="IPR001611">
    <property type="entry name" value="Leu-rich_rpt"/>
</dbReference>
<dbReference type="Pfam" id="PF13516">
    <property type="entry name" value="LRR_6"/>
    <property type="match status" value="4"/>
</dbReference>
<evidence type="ECO:0000313" key="3">
    <source>
        <dbReference type="EMBL" id="KAI2648696.1"/>
    </source>
</evidence>
<dbReference type="Gene3D" id="3.80.10.10">
    <property type="entry name" value="Ribonuclease Inhibitor"/>
    <property type="match status" value="2"/>
</dbReference>
<comment type="caution">
    <text evidence="3">The sequence shown here is derived from an EMBL/GenBank/DDBJ whole genome shotgun (WGS) entry which is preliminary data.</text>
</comment>
<gene>
    <name evidence="3" type="ORF">H4Q32_018865</name>
</gene>
<name>A0ABQ8LDB8_LABRO</name>
<evidence type="ECO:0000256" key="1">
    <source>
        <dbReference type="ARBA" id="ARBA00022614"/>
    </source>
</evidence>
<dbReference type="EMBL" id="JACTAM010000025">
    <property type="protein sequence ID" value="KAI2648696.1"/>
    <property type="molecule type" value="Genomic_DNA"/>
</dbReference>
<evidence type="ECO:0000313" key="4">
    <source>
        <dbReference type="Proteomes" id="UP000830375"/>
    </source>
</evidence>
<dbReference type="SUPFAM" id="SSF52047">
    <property type="entry name" value="RNI-like"/>
    <property type="match status" value="1"/>
</dbReference>
<organism evidence="3 4">
    <name type="scientific">Labeo rohita</name>
    <name type="common">Indian major carp</name>
    <name type="synonym">Cyprinus rohita</name>
    <dbReference type="NCBI Taxonomy" id="84645"/>
    <lineage>
        <taxon>Eukaryota</taxon>
        <taxon>Metazoa</taxon>
        <taxon>Chordata</taxon>
        <taxon>Craniata</taxon>
        <taxon>Vertebrata</taxon>
        <taxon>Euteleostomi</taxon>
        <taxon>Actinopterygii</taxon>
        <taxon>Neopterygii</taxon>
        <taxon>Teleostei</taxon>
        <taxon>Ostariophysi</taxon>
        <taxon>Cypriniformes</taxon>
        <taxon>Cyprinidae</taxon>
        <taxon>Labeoninae</taxon>
        <taxon>Labeonini</taxon>
        <taxon>Labeo</taxon>
    </lineage>
</organism>
<accession>A0ABQ8LDB8</accession>
<protein>
    <submittedName>
        <fullName evidence="3">NACHT, LRR and PYD domains-containing protein 14</fullName>
    </submittedName>
</protein>
<keyword evidence="1" id="KW-0433">Leucine-rich repeat</keyword>
<keyword evidence="2" id="KW-0677">Repeat</keyword>
<keyword evidence="4" id="KW-1185">Reference proteome</keyword>
<evidence type="ECO:0000256" key="2">
    <source>
        <dbReference type="ARBA" id="ARBA00022737"/>
    </source>
</evidence>
<dbReference type="PANTHER" id="PTHR24106">
    <property type="entry name" value="NACHT, LRR AND CARD DOMAINS-CONTAINING"/>
    <property type="match status" value="1"/>
</dbReference>